<dbReference type="InterPro" id="IPR044888">
    <property type="entry name" value="Mediatior_Med7_sf"/>
</dbReference>
<keyword evidence="6 10" id="KW-0010">Activator</keyword>
<dbReference type="OrthoDB" id="10253553at2759"/>
<dbReference type="EMBL" id="ML996568">
    <property type="protein sequence ID" value="KAF2760297.1"/>
    <property type="molecule type" value="Genomic_DNA"/>
</dbReference>
<comment type="similarity">
    <text evidence="2 10">Belongs to the Mediator complex subunit 7 family.</text>
</comment>
<protein>
    <recommendedName>
        <fullName evidence="4 10">Mediator of RNA polymerase II transcription subunit 7</fullName>
    </recommendedName>
</protein>
<dbReference type="GO" id="GO:0003712">
    <property type="term" value="F:transcription coregulator activity"/>
    <property type="evidence" value="ECO:0007669"/>
    <property type="project" value="InterPro"/>
</dbReference>
<dbReference type="GO" id="GO:0016592">
    <property type="term" value="C:mediator complex"/>
    <property type="evidence" value="ECO:0007669"/>
    <property type="project" value="InterPro"/>
</dbReference>
<dbReference type="Pfam" id="PF05983">
    <property type="entry name" value="Med7"/>
    <property type="match status" value="1"/>
</dbReference>
<sequence length="256" mass="29157">MANQDEIMSHAALFPPPPPFWKNFTTENLTNLRQLKEAAGIKSTAESSKQSELEATQLLQLPSELRALVPPRPPTEGKFSVFGEVHNINEASPAFEEDEGYERLYPSIEADAIFSGSDGTIDRAKSLKQLAHSLIVKFVELLGVLSVDPEQWKDRIHQIHLMIVNMHQLINEYRPHQARESLITMMEDQLEKKRAEVEGIKRMGEKINRTLVNLGHEGLESASKRDFRLLTPPSLDDKRRAMQRNIWNVLAEELDD</sequence>
<dbReference type="Gene3D" id="6.10.140.1520">
    <property type="match status" value="1"/>
</dbReference>
<evidence type="ECO:0000313" key="11">
    <source>
        <dbReference type="EMBL" id="KAF2760297.1"/>
    </source>
</evidence>
<evidence type="ECO:0000256" key="10">
    <source>
        <dbReference type="RuleBase" id="RU364060"/>
    </source>
</evidence>
<dbReference type="PANTHER" id="PTHR21428">
    <property type="entry name" value="MEDIATOR OF RNA POLYMERASE II TRANSCRIPTION SUBUNIT 7"/>
    <property type="match status" value="1"/>
</dbReference>
<dbReference type="GO" id="GO:0070847">
    <property type="term" value="C:core mediator complex"/>
    <property type="evidence" value="ECO:0007669"/>
    <property type="project" value="TreeGrafter"/>
</dbReference>
<evidence type="ECO:0000256" key="4">
    <source>
        <dbReference type="ARBA" id="ARBA00020631"/>
    </source>
</evidence>
<comment type="function">
    <text evidence="9">Component of the Mediator complex, a coactivator involved in the regulated transcription of nearly all RNA polymerase II-dependent genes. Mediator functions as a bridge to convey information from gene-specific regulatory proteins to the basal RNA polymerase II transcription machinery. Mediator is recruited to promoters by direct interactions with regulatory proteins and serves as a scaffold for the assembly of a functional preinitiation complex with RNA polymerase II and the general transcription factors.</text>
</comment>
<dbReference type="GeneID" id="54486360"/>
<dbReference type="RefSeq" id="XP_033602748.1">
    <property type="nucleotide sequence ID" value="XM_033745306.1"/>
</dbReference>
<evidence type="ECO:0000256" key="7">
    <source>
        <dbReference type="ARBA" id="ARBA00023163"/>
    </source>
</evidence>
<evidence type="ECO:0000256" key="3">
    <source>
        <dbReference type="ARBA" id="ARBA00011837"/>
    </source>
</evidence>
<comment type="subcellular location">
    <subcellularLocation>
        <location evidence="1 10">Nucleus</location>
    </subcellularLocation>
</comment>
<dbReference type="SUPFAM" id="SSF140718">
    <property type="entry name" value="Mediator hinge subcomplex-like"/>
    <property type="match status" value="1"/>
</dbReference>
<evidence type="ECO:0000256" key="5">
    <source>
        <dbReference type="ARBA" id="ARBA00023015"/>
    </source>
</evidence>
<reference evidence="11" key="1">
    <citation type="journal article" date="2020" name="Stud. Mycol.">
        <title>101 Dothideomycetes genomes: a test case for predicting lifestyles and emergence of pathogens.</title>
        <authorList>
            <person name="Haridas S."/>
            <person name="Albert R."/>
            <person name="Binder M."/>
            <person name="Bloem J."/>
            <person name="Labutti K."/>
            <person name="Salamov A."/>
            <person name="Andreopoulos B."/>
            <person name="Baker S."/>
            <person name="Barry K."/>
            <person name="Bills G."/>
            <person name="Bluhm B."/>
            <person name="Cannon C."/>
            <person name="Castanera R."/>
            <person name="Culley D."/>
            <person name="Daum C."/>
            <person name="Ezra D."/>
            <person name="Gonzalez J."/>
            <person name="Henrissat B."/>
            <person name="Kuo A."/>
            <person name="Liang C."/>
            <person name="Lipzen A."/>
            <person name="Lutzoni F."/>
            <person name="Magnuson J."/>
            <person name="Mondo S."/>
            <person name="Nolan M."/>
            <person name="Ohm R."/>
            <person name="Pangilinan J."/>
            <person name="Park H.-J."/>
            <person name="Ramirez L."/>
            <person name="Alfaro M."/>
            <person name="Sun H."/>
            <person name="Tritt A."/>
            <person name="Yoshinaga Y."/>
            <person name="Zwiers L.-H."/>
            <person name="Turgeon B."/>
            <person name="Goodwin S."/>
            <person name="Spatafora J."/>
            <person name="Crous P."/>
            <person name="Grigoriev I."/>
        </authorList>
    </citation>
    <scope>NUCLEOTIDE SEQUENCE</scope>
    <source>
        <strain evidence="11">CBS 121739</strain>
    </source>
</reference>
<dbReference type="Gene3D" id="6.10.140.200">
    <property type="match status" value="1"/>
</dbReference>
<dbReference type="PANTHER" id="PTHR21428:SF11">
    <property type="entry name" value="MEDIATOR OF RNA POLYMERASE II TRANSCRIPTION SUBUNIT 7"/>
    <property type="match status" value="1"/>
</dbReference>
<name>A0A6A6WFD7_9PEZI</name>
<keyword evidence="8 10" id="KW-0539">Nucleus</keyword>
<evidence type="ECO:0000256" key="8">
    <source>
        <dbReference type="ARBA" id="ARBA00023242"/>
    </source>
</evidence>
<evidence type="ECO:0000313" key="12">
    <source>
        <dbReference type="Proteomes" id="UP000799437"/>
    </source>
</evidence>
<keyword evidence="7 10" id="KW-0804">Transcription</keyword>
<evidence type="ECO:0000256" key="1">
    <source>
        <dbReference type="ARBA" id="ARBA00004123"/>
    </source>
</evidence>
<evidence type="ECO:0000256" key="9">
    <source>
        <dbReference type="ARBA" id="ARBA00025687"/>
    </source>
</evidence>
<accession>A0A6A6WFD7</accession>
<dbReference type="Proteomes" id="UP000799437">
    <property type="component" value="Unassembled WGS sequence"/>
</dbReference>
<keyword evidence="12" id="KW-1185">Reference proteome</keyword>
<gene>
    <name evidence="11" type="ORF">EJ05DRAFT_484046</name>
</gene>
<dbReference type="InterPro" id="IPR009244">
    <property type="entry name" value="Mediatior_Med7"/>
</dbReference>
<evidence type="ECO:0000256" key="2">
    <source>
        <dbReference type="ARBA" id="ARBA00009994"/>
    </source>
</evidence>
<organism evidence="11 12">
    <name type="scientific">Pseudovirgaria hyperparasitica</name>
    <dbReference type="NCBI Taxonomy" id="470096"/>
    <lineage>
        <taxon>Eukaryota</taxon>
        <taxon>Fungi</taxon>
        <taxon>Dikarya</taxon>
        <taxon>Ascomycota</taxon>
        <taxon>Pezizomycotina</taxon>
        <taxon>Dothideomycetes</taxon>
        <taxon>Dothideomycetes incertae sedis</taxon>
        <taxon>Acrospermales</taxon>
        <taxon>Acrospermaceae</taxon>
        <taxon>Pseudovirgaria</taxon>
    </lineage>
</organism>
<comment type="subunit">
    <text evidence="3 10">Component of the Mediator complex.</text>
</comment>
<dbReference type="AlphaFoldDB" id="A0A6A6WFD7"/>
<dbReference type="GO" id="GO:0006357">
    <property type="term" value="P:regulation of transcription by RNA polymerase II"/>
    <property type="evidence" value="ECO:0007669"/>
    <property type="project" value="InterPro"/>
</dbReference>
<dbReference type="InterPro" id="IPR037212">
    <property type="entry name" value="Med7/Med21-like"/>
</dbReference>
<keyword evidence="5 10" id="KW-0805">Transcription regulation</keyword>
<evidence type="ECO:0000256" key="6">
    <source>
        <dbReference type="ARBA" id="ARBA00023159"/>
    </source>
</evidence>
<proteinExistence type="inferred from homology"/>